<comment type="caution">
    <text evidence="1">The sequence shown here is derived from an EMBL/GenBank/DDBJ whole genome shotgun (WGS) entry which is preliminary data.</text>
</comment>
<sequence length="218" mass="23804">MIPDPTIPDPAALHPLPHADRVVQLKPLVTSPTIEVGEYTYYDDPEHALEFETRNVLYGYGAEKLVIGRFCALATGTTFIMAGANHLTTGVSTFPFTIFGGTWAERTLDLITGMETRGDTVVGNDVWFGYRALVMPGVTIGDGAIIATGAVVTSDVPPYAVVGGNPARPVKRRFADEDVARLLRARWWDWPVDLLTEHVRTIMSGTPAEIEDIARSHL</sequence>
<protein>
    <submittedName>
        <fullName evidence="1">CatB-related O-acetyltransferase</fullName>
        <ecNumber evidence="1">2.3.1.-</ecNumber>
    </submittedName>
</protein>
<name>A0ABW3QWS1_9PSEU</name>
<dbReference type="PANTHER" id="PTHR43300">
    <property type="entry name" value="ACETYLTRANSFERASE"/>
    <property type="match status" value="1"/>
</dbReference>
<dbReference type="RefSeq" id="WP_380724686.1">
    <property type="nucleotide sequence ID" value="NZ_JBHTLK010000098.1"/>
</dbReference>
<dbReference type="EMBL" id="JBHTLK010000098">
    <property type="protein sequence ID" value="MFD1149278.1"/>
    <property type="molecule type" value="Genomic_DNA"/>
</dbReference>
<evidence type="ECO:0000313" key="1">
    <source>
        <dbReference type="EMBL" id="MFD1149278.1"/>
    </source>
</evidence>
<evidence type="ECO:0000313" key="2">
    <source>
        <dbReference type="Proteomes" id="UP001597168"/>
    </source>
</evidence>
<keyword evidence="1" id="KW-0808">Transferase</keyword>
<gene>
    <name evidence="1" type="ORF">ACFQ3T_19265</name>
</gene>
<dbReference type="Gene3D" id="2.160.10.10">
    <property type="entry name" value="Hexapeptide repeat proteins"/>
    <property type="match status" value="1"/>
</dbReference>
<dbReference type="EC" id="2.3.1.-" evidence="1"/>
<dbReference type="PANTHER" id="PTHR43300:SF11">
    <property type="entry name" value="ACETYLTRANSFERASE RV3034C-RELATED"/>
    <property type="match status" value="1"/>
</dbReference>
<dbReference type="InterPro" id="IPR050179">
    <property type="entry name" value="Trans_hexapeptide_repeat"/>
</dbReference>
<dbReference type="Proteomes" id="UP001597168">
    <property type="component" value="Unassembled WGS sequence"/>
</dbReference>
<keyword evidence="1" id="KW-0012">Acyltransferase</keyword>
<dbReference type="InterPro" id="IPR001451">
    <property type="entry name" value="Hexapep"/>
</dbReference>
<accession>A0ABW3QWS1</accession>
<proteinExistence type="predicted"/>
<dbReference type="InterPro" id="IPR011004">
    <property type="entry name" value="Trimer_LpxA-like_sf"/>
</dbReference>
<dbReference type="Pfam" id="PF00132">
    <property type="entry name" value="Hexapep"/>
    <property type="match status" value="1"/>
</dbReference>
<dbReference type="CDD" id="cd03349">
    <property type="entry name" value="LbH_XAT"/>
    <property type="match status" value="1"/>
</dbReference>
<dbReference type="GO" id="GO:0016746">
    <property type="term" value="F:acyltransferase activity"/>
    <property type="evidence" value="ECO:0007669"/>
    <property type="project" value="UniProtKB-KW"/>
</dbReference>
<organism evidence="1 2">
    <name type="scientific">Saccharothrix hoggarensis</name>
    <dbReference type="NCBI Taxonomy" id="913853"/>
    <lineage>
        <taxon>Bacteria</taxon>
        <taxon>Bacillati</taxon>
        <taxon>Actinomycetota</taxon>
        <taxon>Actinomycetes</taxon>
        <taxon>Pseudonocardiales</taxon>
        <taxon>Pseudonocardiaceae</taxon>
        <taxon>Saccharothrix</taxon>
    </lineage>
</organism>
<reference evidence="2" key="1">
    <citation type="journal article" date="2019" name="Int. J. Syst. Evol. Microbiol.">
        <title>The Global Catalogue of Microorganisms (GCM) 10K type strain sequencing project: providing services to taxonomists for standard genome sequencing and annotation.</title>
        <authorList>
            <consortium name="The Broad Institute Genomics Platform"/>
            <consortium name="The Broad Institute Genome Sequencing Center for Infectious Disease"/>
            <person name="Wu L."/>
            <person name="Ma J."/>
        </authorList>
    </citation>
    <scope>NUCLEOTIDE SEQUENCE [LARGE SCALE GENOMIC DNA]</scope>
    <source>
        <strain evidence="2">CCUG 60214</strain>
    </source>
</reference>
<keyword evidence="2" id="KW-1185">Reference proteome</keyword>
<dbReference type="SUPFAM" id="SSF51161">
    <property type="entry name" value="Trimeric LpxA-like enzymes"/>
    <property type="match status" value="1"/>
</dbReference>